<dbReference type="CDD" id="cd06575">
    <property type="entry name" value="PASTA_Pbp2x-like_2"/>
    <property type="match status" value="1"/>
</dbReference>
<dbReference type="SMART" id="SM00740">
    <property type="entry name" value="PASTA"/>
    <property type="match status" value="2"/>
</dbReference>
<dbReference type="NCBIfam" id="TIGR02214">
    <property type="entry name" value="spoVD_pbp"/>
    <property type="match status" value="1"/>
</dbReference>
<feature type="domain" description="PASTA" evidence="5">
    <location>
        <begin position="656"/>
        <end position="714"/>
    </location>
</feature>
<dbReference type="GO" id="GO:0005886">
    <property type="term" value="C:plasma membrane"/>
    <property type="evidence" value="ECO:0007669"/>
    <property type="project" value="TreeGrafter"/>
</dbReference>
<dbReference type="SUPFAM" id="SSF56601">
    <property type="entry name" value="beta-lactamase/transpeptidase-like"/>
    <property type="match status" value="1"/>
</dbReference>
<feature type="domain" description="PASTA" evidence="5">
    <location>
        <begin position="592"/>
        <end position="650"/>
    </location>
</feature>
<evidence type="ECO:0000256" key="4">
    <source>
        <dbReference type="SAM" id="MobiDB-lite"/>
    </source>
</evidence>
<dbReference type="AlphaFoldDB" id="A0A1T4M5F0"/>
<dbReference type="PANTHER" id="PTHR30627">
    <property type="entry name" value="PEPTIDOGLYCAN D,D-TRANSPEPTIDASE"/>
    <property type="match status" value="1"/>
</dbReference>
<dbReference type="GO" id="GO:0008658">
    <property type="term" value="F:penicillin binding"/>
    <property type="evidence" value="ECO:0007669"/>
    <property type="project" value="InterPro"/>
</dbReference>
<reference evidence="7" key="1">
    <citation type="submission" date="2017-02" db="EMBL/GenBank/DDBJ databases">
        <authorList>
            <person name="Varghese N."/>
            <person name="Submissions S."/>
        </authorList>
    </citation>
    <scope>NUCLEOTIDE SEQUENCE [LARGE SCALE GENOMIC DNA]</scope>
    <source>
        <strain evidence="7">DSM 16521</strain>
    </source>
</reference>
<dbReference type="Gene3D" id="3.40.710.10">
    <property type="entry name" value="DD-peptidase/beta-lactamase superfamily"/>
    <property type="match status" value="1"/>
</dbReference>
<dbReference type="InterPro" id="IPR011927">
    <property type="entry name" value="SpoVD_pbp"/>
</dbReference>
<gene>
    <name evidence="6" type="ORF">SAMN02745885_00431</name>
</gene>
<accession>A0A1T4M5F0</accession>
<dbReference type="EMBL" id="FUXM01000003">
    <property type="protein sequence ID" value="SJZ62152.1"/>
    <property type="molecule type" value="Genomic_DNA"/>
</dbReference>
<dbReference type="InterPro" id="IPR036138">
    <property type="entry name" value="PBP_dimer_sf"/>
</dbReference>
<dbReference type="Gene3D" id="3.30.10.20">
    <property type="match status" value="2"/>
</dbReference>
<evidence type="ECO:0000259" key="5">
    <source>
        <dbReference type="PROSITE" id="PS51178"/>
    </source>
</evidence>
<comment type="similarity">
    <text evidence="2">Belongs to the transpeptidase family.</text>
</comment>
<dbReference type="SUPFAM" id="SSF56519">
    <property type="entry name" value="Penicillin binding protein dimerisation domain"/>
    <property type="match status" value="1"/>
</dbReference>
<evidence type="ECO:0000256" key="1">
    <source>
        <dbReference type="ARBA" id="ARBA00004370"/>
    </source>
</evidence>
<dbReference type="InterPro" id="IPR012338">
    <property type="entry name" value="Beta-lactam/transpept-like"/>
</dbReference>
<dbReference type="Proteomes" id="UP000189933">
    <property type="component" value="Unassembled WGS sequence"/>
</dbReference>
<dbReference type="Pfam" id="PF00905">
    <property type="entry name" value="Transpeptidase"/>
    <property type="match status" value="1"/>
</dbReference>
<evidence type="ECO:0000256" key="2">
    <source>
        <dbReference type="ARBA" id="ARBA00007171"/>
    </source>
</evidence>
<evidence type="ECO:0000256" key="3">
    <source>
        <dbReference type="ARBA" id="ARBA00023136"/>
    </source>
</evidence>
<keyword evidence="3" id="KW-0472">Membrane</keyword>
<keyword evidence="7" id="KW-1185">Reference proteome</keyword>
<dbReference type="PANTHER" id="PTHR30627:SF1">
    <property type="entry name" value="PEPTIDOGLYCAN D,D-TRANSPEPTIDASE FTSI"/>
    <property type="match status" value="1"/>
</dbReference>
<dbReference type="Gene3D" id="3.30.450.330">
    <property type="match status" value="1"/>
</dbReference>
<protein>
    <submittedName>
        <fullName evidence="6">Stage V sporulation protein D (Sporulation-specific penicillin-binding protein)</fullName>
    </submittedName>
</protein>
<comment type="subcellular location">
    <subcellularLocation>
        <location evidence="1">Membrane</location>
    </subcellularLocation>
</comment>
<evidence type="ECO:0000313" key="7">
    <source>
        <dbReference type="Proteomes" id="UP000189933"/>
    </source>
</evidence>
<dbReference type="Gene3D" id="3.90.1310.10">
    <property type="entry name" value="Penicillin-binding protein 2a (Domain 2)"/>
    <property type="match status" value="1"/>
</dbReference>
<evidence type="ECO:0000313" key="6">
    <source>
        <dbReference type="EMBL" id="SJZ62152.1"/>
    </source>
</evidence>
<dbReference type="CDD" id="cd06576">
    <property type="entry name" value="PASTA_Pbp2x-like_1"/>
    <property type="match status" value="1"/>
</dbReference>
<dbReference type="InterPro" id="IPR050515">
    <property type="entry name" value="Beta-lactam/transpept"/>
</dbReference>
<dbReference type="InterPro" id="IPR005311">
    <property type="entry name" value="PBP_dimer"/>
</dbReference>
<sequence length="740" mass="79536">MVYATGIIMRRRISILMAGIGLILILLLLRLAWLQFIRGDELTNKALENRLREVQLEPKRGVIYDRNGKELAISVSADSVGATPSQIKDPVAVAEELAPILEMDKEKLIKLLSKKASFVWIANKIDSQKARKIREKNLPGISLYEEPLRYYPNGSFAAHLLGFVQFRGNIGGGGIEAALEKELRGIPGKIVVEYDAAGRPIPQATHRYYPSVEGNSVVLTIDETIQHFVERELDKVMEKHKPAHAAIIVMDVKTGEILAMGVRPTYDPNQYFKFPHELWSKNFAVADAYEPGSTFKVITAAAALEEGVVRPQDRFYDPGFKEVLGKKIKCWKAGGHGSQSFVEVAQNSCNPGFIEVALRLGVEKFSRYVRAFGFGMPTGISLPGEGEGILVNPKKATQLDLATMAIGQSNAVTPIQLITAVAAVANDGMLMKPQVVKEIRDIKGNVVRTFAPQPVRQVISTTTARELRGILEHVVARGTGQKAYLEGYRAAGKTGTAQKAGPGGGYVAGKYVASFVGFAPADNPRVAALVVIDEPQGGEYYGGVIAAPVFGAVMGDTLKYLGVMPQLDAGVKPDPKLIPRQSRPEQPGEKLKAVEVPSLVNLPVAEARQLAEKAGLKVLVEGEQGVVQRQFPLAGAVVTQGTEILLSTRRGEVPAGTRVTVPDVSGKTLRDAATLLALTGLRLEAEGSGVAYEQSIAPGEKVVAGTVVRVKFRPPAEGGSGGNNPTQPTAGTLPDSELKD</sequence>
<dbReference type="Pfam" id="PF03793">
    <property type="entry name" value="PASTA"/>
    <property type="match status" value="2"/>
</dbReference>
<dbReference type="PROSITE" id="PS51178">
    <property type="entry name" value="PASTA"/>
    <property type="match status" value="2"/>
</dbReference>
<dbReference type="SUPFAM" id="SSF54184">
    <property type="entry name" value="Penicillin-binding protein 2x (pbp-2x), c-terminal domain"/>
    <property type="match status" value="2"/>
</dbReference>
<name>A0A1T4M5F0_9FIRM</name>
<dbReference type="InterPro" id="IPR001460">
    <property type="entry name" value="PCN-bd_Tpept"/>
</dbReference>
<dbReference type="Gene3D" id="1.10.150.770">
    <property type="match status" value="1"/>
</dbReference>
<proteinExistence type="inferred from homology"/>
<dbReference type="Pfam" id="PF03717">
    <property type="entry name" value="PBP_dimer"/>
    <property type="match status" value="1"/>
</dbReference>
<feature type="region of interest" description="Disordered" evidence="4">
    <location>
        <begin position="713"/>
        <end position="740"/>
    </location>
</feature>
<dbReference type="GO" id="GO:0071555">
    <property type="term" value="P:cell wall organization"/>
    <property type="evidence" value="ECO:0007669"/>
    <property type="project" value="TreeGrafter"/>
</dbReference>
<dbReference type="InterPro" id="IPR005543">
    <property type="entry name" value="PASTA_dom"/>
</dbReference>
<organism evidence="6 7">
    <name type="scientific">Carboxydocella sporoproducens DSM 16521</name>
    <dbReference type="NCBI Taxonomy" id="1121270"/>
    <lineage>
        <taxon>Bacteria</taxon>
        <taxon>Bacillati</taxon>
        <taxon>Bacillota</taxon>
        <taxon>Clostridia</taxon>
        <taxon>Eubacteriales</taxon>
        <taxon>Clostridiales Family XVI. Incertae Sedis</taxon>
        <taxon>Carboxydocella</taxon>
    </lineage>
</organism>